<proteinExistence type="predicted"/>
<dbReference type="RefSeq" id="WP_081556035.1">
    <property type="nucleotide sequence ID" value="NZ_MUKV01000020.1"/>
</dbReference>
<dbReference type="Proteomes" id="UP000192721">
    <property type="component" value="Unassembled WGS sequence"/>
</dbReference>
<dbReference type="InterPro" id="IPR053182">
    <property type="entry name" value="YobU-like_regulator"/>
</dbReference>
<feature type="domain" description="AraC effector-binding" evidence="1">
    <location>
        <begin position="1"/>
        <end position="166"/>
    </location>
</feature>
<dbReference type="AlphaFoldDB" id="A0A1W0CRJ6"/>
<dbReference type="PANTHER" id="PTHR36444">
    <property type="entry name" value="TRANSCRIPTIONAL REGULATOR PROTEIN YOBU-RELATED"/>
    <property type="match status" value="1"/>
</dbReference>
<dbReference type="InterPro" id="IPR010499">
    <property type="entry name" value="AraC_E-bd"/>
</dbReference>
<dbReference type="Pfam" id="PF14526">
    <property type="entry name" value="Cass2"/>
    <property type="match status" value="1"/>
</dbReference>
<accession>A0A1W0CRJ6</accession>
<evidence type="ECO:0000313" key="2">
    <source>
        <dbReference type="EMBL" id="OQS37192.1"/>
    </source>
</evidence>
<name>A0A1W0CRJ6_9NEIS</name>
<organism evidence="2 3">
    <name type="scientific">Chromobacterium haemolyticum</name>
    <dbReference type="NCBI Taxonomy" id="394935"/>
    <lineage>
        <taxon>Bacteria</taxon>
        <taxon>Pseudomonadati</taxon>
        <taxon>Pseudomonadota</taxon>
        <taxon>Betaproteobacteria</taxon>
        <taxon>Neisseriales</taxon>
        <taxon>Chromobacteriaceae</taxon>
        <taxon>Chromobacterium</taxon>
    </lineage>
</organism>
<dbReference type="Gene3D" id="3.20.80.10">
    <property type="entry name" value="Regulatory factor, effector binding domain"/>
    <property type="match status" value="1"/>
</dbReference>
<evidence type="ECO:0000313" key="3">
    <source>
        <dbReference type="Proteomes" id="UP000192721"/>
    </source>
</evidence>
<dbReference type="InterPro" id="IPR029441">
    <property type="entry name" value="Cass2"/>
</dbReference>
<evidence type="ECO:0000259" key="1">
    <source>
        <dbReference type="SMART" id="SM00871"/>
    </source>
</evidence>
<reference evidence="2 3" key="1">
    <citation type="submission" date="2017-02" db="EMBL/GenBank/DDBJ databases">
        <title>Chromobacterium haemolyticum H5244.</title>
        <authorList>
            <person name="Gulvik C.A."/>
        </authorList>
    </citation>
    <scope>NUCLEOTIDE SEQUENCE [LARGE SCALE GENOMIC DNA]</scope>
    <source>
        <strain evidence="2 3">H5244</strain>
    </source>
</reference>
<protein>
    <submittedName>
        <fullName evidence="2">AraC family transcriptional regulator</fullName>
    </submittedName>
</protein>
<sequence length="170" mass="19094">MDPIIINHPGLNLAGYSIATRMENGDNLRQIPEFWGEYAATLRQPLLAALGRADAAEYGLIHDFDPDTGRFGYMIGMECAQPLPLPPGCEQQRTPPAKCAVFTTQPAGSDAEFGQAIQAAWRYIMQDWLPASKQWEQAPLGTFERYDGRCAPDQPQRQMDIYIPVQPRRR</sequence>
<dbReference type="SMART" id="SM00871">
    <property type="entry name" value="AraC_E_bind"/>
    <property type="match status" value="1"/>
</dbReference>
<comment type="caution">
    <text evidence="2">The sequence shown here is derived from an EMBL/GenBank/DDBJ whole genome shotgun (WGS) entry which is preliminary data.</text>
</comment>
<dbReference type="SUPFAM" id="SSF55136">
    <property type="entry name" value="Probable bacterial effector-binding domain"/>
    <property type="match status" value="1"/>
</dbReference>
<gene>
    <name evidence="2" type="ORF">B0T45_14930</name>
</gene>
<dbReference type="PANTHER" id="PTHR36444:SF2">
    <property type="entry name" value="TRANSCRIPTIONAL REGULATOR PROTEIN YOBU-RELATED"/>
    <property type="match status" value="1"/>
</dbReference>
<dbReference type="EMBL" id="MUKV01000020">
    <property type="protein sequence ID" value="OQS37192.1"/>
    <property type="molecule type" value="Genomic_DNA"/>
</dbReference>
<dbReference type="InterPro" id="IPR011256">
    <property type="entry name" value="Reg_factor_effector_dom_sf"/>
</dbReference>